<name>A0ABU1K854_9FLAO</name>
<evidence type="ECO:0000256" key="8">
    <source>
        <dbReference type="SAM" id="Phobius"/>
    </source>
</evidence>
<evidence type="ECO:0000256" key="7">
    <source>
        <dbReference type="ARBA" id="ARBA00023136"/>
    </source>
</evidence>
<dbReference type="Pfam" id="PF02366">
    <property type="entry name" value="PMT"/>
    <property type="match status" value="1"/>
</dbReference>
<keyword evidence="7 8" id="KW-0472">Membrane</keyword>
<evidence type="ECO:0000256" key="4">
    <source>
        <dbReference type="ARBA" id="ARBA00022679"/>
    </source>
</evidence>
<dbReference type="Proteomes" id="UP001257659">
    <property type="component" value="Unassembled WGS sequence"/>
</dbReference>
<feature type="transmembrane region" description="Helical" evidence="8">
    <location>
        <begin position="383"/>
        <end position="401"/>
    </location>
</feature>
<feature type="transmembrane region" description="Helical" evidence="8">
    <location>
        <begin position="9"/>
        <end position="28"/>
    </location>
</feature>
<feature type="transmembrane region" description="Helical" evidence="8">
    <location>
        <begin position="346"/>
        <end position="371"/>
    </location>
</feature>
<feature type="transmembrane region" description="Helical" evidence="8">
    <location>
        <begin position="74"/>
        <end position="94"/>
    </location>
</feature>
<keyword evidence="6 8" id="KW-1133">Transmembrane helix</keyword>
<gene>
    <name evidence="10" type="ORF">GGR31_001863</name>
</gene>
<keyword evidence="2" id="KW-1003">Cell membrane</keyword>
<dbReference type="InterPro" id="IPR003342">
    <property type="entry name" value="ArnT-like_N"/>
</dbReference>
<evidence type="ECO:0000256" key="1">
    <source>
        <dbReference type="ARBA" id="ARBA00004651"/>
    </source>
</evidence>
<comment type="subcellular location">
    <subcellularLocation>
        <location evidence="1">Cell membrane</location>
        <topology evidence="1">Multi-pass membrane protein</topology>
    </subcellularLocation>
</comment>
<keyword evidence="5 8" id="KW-0812">Transmembrane</keyword>
<accession>A0ABU1K854</accession>
<evidence type="ECO:0000259" key="9">
    <source>
        <dbReference type="Pfam" id="PF02366"/>
    </source>
</evidence>
<protein>
    <submittedName>
        <fullName evidence="10">4-amino-4-deoxy-L-arabinose transferase-like glycosyltransferase</fullName>
    </submittedName>
</protein>
<evidence type="ECO:0000256" key="3">
    <source>
        <dbReference type="ARBA" id="ARBA00022676"/>
    </source>
</evidence>
<keyword evidence="11" id="KW-1185">Reference proteome</keyword>
<dbReference type="RefSeq" id="WP_309728356.1">
    <property type="nucleotide sequence ID" value="NZ_JAVDQA010000005.1"/>
</dbReference>
<feature type="domain" description="ArnT-like N-terminal" evidence="9">
    <location>
        <begin position="73"/>
        <end position="215"/>
    </location>
</feature>
<feature type="transmembrane region" description="Helical" evidence="8">
    <location>
        <begin position="161"/>
        <end position="186"/>
    </location>
</feature>
<evidence type="ECO:0000256" key="6">
    <source>
        <dbReference type="ARBA" id="ARBA00022989"/>
    </source>
</evidence>
<reference evidence="10 11" key="1">
    <citation type="submission" date="2023-07" db="EMBL/GenBank/DDBJ databases">
        <title>Genomic Encyclopedia of Type Strains, Phase IV (KMG-IV): sequencing the most valuable type-strain genomes for metagenomic binning, comparative biology and taxonomic classification.</title>
        <authorList>
            <person name="Goeker M."/>
        </authorList>
    </citation>
    <scope>NUCLEOTIDE SEQUENCE [LARGE SCALE GENOMIC DNA]</scope>
    <source>
        <strain evidence="10 11">DSM 102814</strain>
    </source>
</reference>
<comment type="caution">
    <text evidence="10">The sequence shown here is derived from an EMBL/GenBank/DDBJ whole genome shotgun (WGS) entry which is preliminary data.</text>
</comment>
<feature type="transmembrane region" description="Helical" evidence="8">
    <location>
        <begin position="407"/>
        <end position="423"/>
    </location>
</feature>
<dbReference type="PANTHER" id="PTHR33908">
    <property type="entry name" value="MANNOSYLTRANSFERASE YKCB-RELATED"/>
    <property type="match status" value="1"/>
</dbReference>
<evidence type="ECO:0000256" key="5">
    <source>
        <dbReference type="ARBA" id="ARBA00022692"/>
    </source>
</evidence>
<evidence type="ECO:0000313" key="10">
    <source>
        <dbReference type="EMBL" id="MDR6301212.1"/>
    </source>
</evidence>
<feature type="transmembrane region" description="Helical" evidence="8">
    <location>
        <begin position="115"/>
        <end position="141"/>
    </location>
</feature>
<organism evidence="10 11">
    <name type="scientific">Mesonia maritima</name>
    <dbReference type="NCBI Taxonomy" id="1793873"/>
    <lineage>
        <taxon>Bacteria</taxon>
        <taxon>Pseudomonadati</taxon>
        <taxon>Bacteroidota</taxon>
        <taxon>Flavobacteriia</taxon>
        <taxon>Flavobacteriales</taxon>
        <taxon>Flavobacteriaceae</taxon>
        <taxon>Mesonia</taxon>
    </lineage>
</organism>
<dbReference type="PANTHER" id="PTHR33908:SF11">
    <property type="entry name" value="MEMBRANE PROTEIN"/>
    <property type="match status" value="1"/>
</dbReference>
<proteinExistence type="predicted"/>
<dbReference type="EMBL" id="JAVDQA010000005">
    <property type="protein sequence ID" value="MDR6301212.1"/>
    <property type="molecule type" value="Genomic_DNA"/>
</dbReference>
<dbReference type="InterPro" id="IPR050297">
    <property type="entry name" value="LipidA_mod_glycosyltrf_83"/>
</dbReference>
<evidence type="ECO:0000313" key="11">
    <source>
        <dbReference type="Proteomes" id="UP001257659"/>
    </source>
</evidence>
<sequence>MSDTGKKYLYYLVGIGFLVRLLIFLGFYTHITIFPDSSGYITLAERIMDFNLSGYSGKRSPGYPLLITLGFGNLYAVVFYQFLLGILTSILWYKSLLKLKFSEKFSFGISVFMSTLLNVIFFETAILVESLVLFLISLIIYRFIKFYDKPTNYKTEMVTGFLLGLLTLVKPFYAFLPFLFYALFILRDFKIKKIINKKLILLLFPLIAYFGWSYVNKLNTGYFVSTTFLGLNMAQNCVRFAEKGPDRYNWISEPYVKYREKSKQEGKNLAMTIWYAYEDGAYDKYNLNFNDFSNELGKFAKLTIKENPKDYLYQVVFYSWLDFWKPQIYWNYHEFNFKYGNKLFLAIWYFQECLLWFFRVIFLFLIPFYSIQALQSKKITSEFVMIMVVFSASILQALVTYGTNARFSFPFEFLMIFTVLCFLKKYWLTSYKKYVIIFNRK</sequence>
<keyword evidence="3" id="KW-0328">Glycosyltransferase</keyword>
<evidence type="ECO:0000256" key="2">
    <source>
        <dbReference type="ARBA" id="ARBA00022475"/>
    </source>
</evidence>
<feature type="transmembrane region" description="Helical" evidence="8">
    <location>
        <begin position="198"/>
        <end position="215"/>
    </location>
</feature>
<keyword evidence="4" id="KW-0808">Transferase</keyword>